<organism evidence="2 3">
    <name type="scientific">Mycolicibacterium hodleri</name>
    <dbReference type="NCBI Taxonomy" id="49897"/>
    <lineage>
        <taxon>Bacteria</taxon>
        <taxon>Bacillati</taxon>
        <taxon>Actinomycetota</taxon>
        <taxon>Actinomycetes</taxon>
        <taxon>Mycobacteriales</taxon>
        <taxon>Mycobacteriaceae</taxon>
        <taxon>Mycolicibacterium</taxon>
    </lineage>
</organism>
<keyword evidence="3" id="KW-1185">Reference proteome</keyword>
<feature type="domain" description="Nitrile hydratase beta subunit-like N-terminal" evidence="1">
    <location>
        <begin position="7"/>
        <end position="110"/>
    </location>
</feature>
<dbReference type="InterPro" id="IPR049054">
    <property type="entry name" value="CN_hydtase_beta-like_N"/>
</dbReference>
<protein>
    <submittedName>
        <fullName evidence="2">Nitrile hydratase accessory protein</fullName>
    </submittedName>
</protein>
<accession>A0A544W133</accession>
<dbReference type="InterPro" id="IPR008990">
    <property type="entry name" value="Elect_transpt_acc-like_dom_sf"/>
</dbReference>
<evidence type="ECO:0000313" key="2">
    <source>
        <dbReference type="EMBL" id="TQR85948.1"/>
    </source>
</evidence>
<dbReference type="AlphaFoldDB" id="A0A544W133"/>
<dbReference type="InterPro" id="IPR023808">
    <property type="entry name" value="Nitrile_Hydratase_acc_put"/>
</dbReference>
<dbReference type="Proteomes" id="UP000315759">
    <property type="component" value="Unassembled WGS sequence"/>
</dbReference>
<comment type="caution">
    <text evidence="2">The sequence shown here is derived from an EMBL/GenBank/DDBJ whole genome shotgun (WGS) entry which is preliminary data.</text>
</comment>
<name>A0A544W133_9MYCO</name>
<dbReference type="SUPFAM" id="SSF50090">
    <property type="entry name" value="Electron transport accessory proteins"/>
    <property type="match status" value="1"/>
</dbReference>
<dbReference type="InterPro" id="IPR042262">
    <property type="entry name" value="CN_hydtase_beta_C"/>
</dbReference>
<dbReference type="NCBIfam" id="TIGR03889">
    <property type="entry name" value="nitrile_acc"/>
    <property type="match status" value="1"/>
</dbReference>
<reference evidence="2 3" key="1">
    <citation type="submission" date="2018-10" db="EMBL/GenBank/DDBJ databases">
        <title>Draft genome of Mycobacterium hodleri strain B.</title>
        <authorList>
            <person name="Amande T.J."/>
            <person name="Mcgenity T.J."/>
        </authorList>
    </citation>
    <scope>NUCLEOTIDE SEQUENCE [LARGE SCALE GENOMIC DNA]</scope>
    <source>
        <strain evidence="2 3">B</strain>
    </source>
</reference>
<proteinExistence type="predicted"/>
<evidence type="ECO:0000313" key="3">
    <source>
        <dbReference type="Proteomes" id="UP000315759"/>
    </source>
</evidence>
<evidence type="ECO:0000259" key="1">
    <source>
        <dbReference type="Pfam" id="PF21006"/>
    </source>
</evidence>
<dbReference type="Pfam" id="PF21006">
    <property type="entry name" value="NHase_beta_N"/>
    <property type="match status" value="1"/>
</dbReference>
<dbReference type="EMBL" id="VIFX01000016">
    <property type="protein sequence ID" value="TQR85948.1"/>
    <property type="molecule type" value="Genomic_DNA"/>
</dbReference>
<dbReference type="Gene3D" id="1.10.472.20">
    <property type="entry name" value="Nitrile hydratase, beta subunit"/>
    <property type="match status" value="1"/>
</dbReference>
<gene>
    <name evidence="2" type="ORF">D8S82_14310</name>
</gene>
<dbReference type="RefSeq" id="WP_079926711.1">
    <property type="nucleotide sequence ID" value="NZ_VIFX01000016.1"/>
</dbReference>
<sequence>MTAATIDLTGFDDWDGASALPRSNGELVFDAPWQGRLFGLVVHLCTAGAFEWDEFKEHLIAVIDESGLTDVCDPAVYYRQFGEAFCRLAATKQFFDATALDERTVTEAALLAHDDHDHDHDHDHPHHH</sequence>